<sequence>MSASTEQQSAKASNDASWQTGEDRGYQQGLSARQIQMIAIGGAIGTGLFMGAGGALRTAGPSIIITYLLCGLAAYAILRALGELVVYRPSSGSFVSYAREFFGEKAAYASGWLYWMNWVMTAVVDVTAVALYLQFFGKYSPVFTAIPQWVYTLVALVVVTALNLVSVKLFGEMEFWFSVIKVATLVGFLCIGIYMVIFGTPVEGQQVGFSLITDNGGIFPTGVLPGLIAIQGVIFAYAAIELIGTTAGETKDARKLIPRAVNTVLLRIGLFYIGSLVLLCLLLPFTAYKADESPFVTFFSSTGIEGTDVIMNLVVLTAAMSSLNAGMYSTGRILRSMAMAGSAPAFASKMTNQGVPYGGILITSGVSLLGVVLNAIVPEQAFAIVLNLASVGIVGSWAMIVMCQMKLVWLSKRGLATRPDYQLPGGMATGWVVLAFLFGVLVLMAFDNPIGTWTIASLVLLIPVMIWGWYACRGRVAHLAALREHR</sequence>
<feature type="transmembrane region" description="Helical" evidence="10">
    <location>
        <begin position="452"/>
        <end position="472"/>
    </location>
</feature>
<evidence type="ECO:0000256" key="6">
    <source>
        <dbReference type="ARBA" id="ARBA00022970"/>
    </source>
</evidence>
<feature type="transmembrane region" description="Helical" evidence="10">
    <location>
        <begin position="222"/>
        <end position="243"/>
    </location>
</feature>
<comment type="subcellular location">
    <subcellularLocation>
        <location evidence="1">Cell membrane</location>
        <topology evidence="1">Multi-pass membrane protein</topology>
    </subcellularLocation>
</comment>
<keyword evidence="7 10" id="KW-1133">Transmembrane helix</keyword>
<evidence type="ECO:0000256" key="8">
    <source>
        <dbReference type="ARBA" id="ARBA00023136"/>
    </source>
</evidence>
<dbReference type="RefSeq" id="WP_141366491.1">
    <property type="nucleotide sequence ID" value="NZ_BAAAJL010000005.1"/>
</dbReference>
<evidence type="ECO:0000256" key="4">
    <source>
        <dbReference type="ARBA" id="ARBA00022475"/>
    </source>
</evidence>
<evidence type="ECO:0000256" key="10">
    <source>
        <dbReference type="SAM" id="Phobius"/>
    </source>
</evidence>
<evidence type="ECO:0000313" key="12">
    <source>
        <dbReference type="EMBL" id="GED07407.1"/>
    </source>
</evidence>
<evidence type="ECO:0000256" key="3">
    <source>
        <dbReference type="ARBA" id="ARBA00022448"/>
    </source>
</evidence>
<keyword evidence="6" id="KW-0029">Amino-acid transport</keyword>
<dbReference type="EMBL" id="BJNY01000019">
    <property type="protein sequence ID" value="GED07407.1"/>
    <property type="molecule type" value="Genomic_DNA"/>
</dbReference>
<dbReference type="InterPro" id="IPR004841">
    <property type="entry name" value="AA-permease/SLC12A_dom"/>
</dbReference>
<feature type="transmembrane region" description="Helical" evidence="10">
    <location>
        <begin position="423"/>
        <end position="446"/>
    </location>
</feature>
<feature type="transmembrane region" description="Helical" evidence="10">
    <location>
        <begin position="382"/>
        <end position="402"/>
    </location>
</feature>
<evidence type="ECO:0000256" key="7">
    <source>
        <dbReference type="ARBA" id="ARBA00022989"/>
    </source>
</evidence>
<dbReference type="InterPro" id="IPR004840">
    <property type="entry name" value="Amino_acid_permease_CS"/>
</dbReference>
<dbReference type="Gene3D" id="1.20.1740.10">
    <property type="entry name" value="Amino acid/polyamine transporter I"/>
    <property type="match status" value="1"/>
</dbReference>
<evidence type="ECO:0000256" key="9">
    <source>
        <dbReference type="SAM" id="MobiDB-lite"/>
    </source>
</evidence>
<feature type="region of interest" description="Disordered" evidence="9">
    <location>
        <begin position="1"/>
        <end position="22"/>
    </location>
</feature>
<protein>
    <submittedName>
        <fullName evidence="12">L-asparagine permease</fullName>
    </submittedName>
</protein>
<dbReference type="GO" id="GO:0006865">
    <property type="term" value="P:amino acid transport"/>
    <property type="evidence" value="ECO:0007669"/>
    <property type="project" value="UniProtKB-KW"/>
</dbReference>
<evidence type="ECO:0000256" key="1">
    <source>
        <dbReference type="ARBA" id="ARBA00004651"/>
    </source>
</evidence>
<dbReference type="GO" id="GO:0005886">
    <property type="term" value="C:plasma membrane"/>
    <property type="evidence" value="ECO:0007669"/>
    <property type="project" value="UniProtKB-SubCell"/>
</dbReference>
<keyword evidence="3" id="KW-0813">Transport</keyword>
<feature type="transmembrane region" description="Helical" evidence="10">
    <location>
        <begin position="62"/>
        <end position="81"/>
    </location>
</feature>
<dbReference type="OrthoDB" id="5297508at2"/>
<dbReference type="FunFam" id="1.20.1740.10:FF:000001">
    <property type="entry name" value="Amino acid permease"/>
    <property type="match status" value="1"/>
</dbReference>
<evidence type="ECO:0000256" key="5">
    <source>
        <dbReference type="ARBA" id="ARBA00022692"/>
    </source>
</evidence>
<comment type="caution">
    <text evidence="12">The sequence shown here is derived from an EMBL/GenBank/DDBJ whole genome shotgun (WGS) entry which is preliminary data.</text>
</comment>
<dbReference type="AlphaFoldDB" id="A0A4Y4DS00"/>
<dbReference type="PANTHER" id="PTHR43495:SF1">
    <property type="entry name" value="L-ASPARAGINE PERMEASE"/>
    <property type="match status" value="1"/>
</dbReference>
<keyword evidence="13" id="KW-1185">Reference proteome</keyword>
<feature type="transmembrane region" description="Helical" evidence="10">
    <location>
        <begin position="355"/>
        <end position="376"/>
    </location>
</feature>
<feature type="transmembrane region" description="Helical" evidence="10">
    <location>
        <begin position="112"/>
        <end position="137"/>
    </location>
</feature>
<proteinExistence type="inferred from homology"/>
<feature type="transmembrane region" description="Helical" evidence="10">
    <location>
        <begin position="37"/>
        <end position="56"/>
    </location>
</feature>
<keyword evidence="5 10" id="KW-0812">Transmembrane</keyword>
<comment type="similarity">
    <text evidence="2">Belongs to the amino acid-polyamine-organocation (APC) superfamily. Amino acid transporter (AAT) (TC 2.A.3.1) family.</text>
</comment>
<keyword evidence="8 10" id="KW-0472">Membrane</keyword>
<evidence type="ECO:0000259" key="11">
    <source>
        <dbReference type="Pfam" id="PF00324"/>
    </source>
</evidence>
<dbReference type="PIRSF" id="PIRSF006060">
    <property type="entry name" value="AA_transporter"/>
    <property type="match status" value="1"/>
</dbReference>
<dbReference type="Proteomes" id="UP000316612">
    <property type="component" value="Unassembled WGS sequence"/>
</dbReference>
<dbReference type="PROSITE" id="PS00218">
    <property type="entry name" value="AMINO_ACID_PERMEASE_1"/>
    <property type="match status" value="1"/>
</dbReference>
<feature type="domain" description="Amino acid permease/ SLC12A" evidence="11">
    <location>
        <begin position="35"/>
        <end position="465"/>
    </location>
</feature>
<dbReference type="Pfam" id="PF00324">
    <property type="entry name" value="AA_permease"/>
    <property type="match status" value="1"/>
</dbReference>
<feature type="transmembrane region" description="Helical" evidence="10">
    <location>
        <begin position="264"/>
        <end position="289"/>
    </location>
</feature>
<feature type="transmembrane region" description="Helical" evidence="10">
    <location>
        <begin position="309"/>
        <end position="334"/>
    </location>
</feature>
<accession>A0A4Y4DS00</accession>
<keyword evidence="4" id="KW-1003">Cell membrane</keyword>
<evidence type="ECO:0000313" key="13">
    <source>
        <dbReference type="Proteomes" id="UP000316612"/>
    </source>
</evidence>
<feature type="transmembrane region" description="Helical" evidence="10">
    <location>
        <begin position="149"/>
        <end position="170"/>
    </location>
</feature>
<reference evidence="12 13" key="1">
    <citation type="submission" date="2019-06" db="EMBL/GenBank/DDBJ databases">
        <title>Whole genome shotgun sequence of Glutamicibacter uratoxydans NBRC 15515.</title>
        <authorList>
            <person name="Hosoyama A."/>
            <person name="Uohara A."/>
            <person name="Ohji S."/>
            <person name="Ichikawa N."/>
        </authorList>
    </citation>
    <scope>NUCLEOTIDE SEQUENCE [LARGE SCALE GENOMIC DNA]</scope>
    <source>
        <strain evidence="12 13">NBRC 15515</strain>
    </source>
</reference>
<dbReference type="GO" id="GO:0055085">
    <property type="term" value="P:transmembrane transport"/>
    <property type="evidence" value="ECO:0007669"/>
    <property type="project" value="InterPro"/>
</dbReference>
<name>A0A4Y4DS00_GLUUR</name>
<gene>
    <name evidence="12" type="primary">ansP_2</name>
    <name evidence="12" type="ORF">AUR04nite_29390</name>
</gene>
<organism evidence="12 13">
    <name type="scientific">Glutamicibacter uratoxydans</name>
    <name type="common">Arthrobacter uratoxydans</name>
    <dbReference type="NCBI Taxonomy" id="43667"/>
    <lineage>
        <taxon>Bacteria</taxon>
        <taxon>Bacillati</taxon>
        <taxon>Actinomycetota</taxon>
        <taxon>Actinomycetes</taxon>
        <taxon>Micrococcales</taxon>
        <taxon>Micrococcaceae</taxon>
        <taxon>Glutamicibacter</taxon>
    </lineage>
</organism>
<feature type="compositionally biased region" description="Polar residues" evidence="9">
    <location>
        <begin position="1"/>
        <end position="20"/>
    </location>
</feature>
<evidence type="ECO:0000256" key="2">
    <source>
        <dbReference type="ARBA" id="ARBA00008583"/>
    </source>
</evidence>
<feature type="transmembrane region" description="Helical" evidence="10">
    <location>
        <begin position="182"/>
        <end position="202"/>
    </location>
</feature>
<dbReference type="PANTHER" id="PTHR43495">
    <property type="entry name" value="GABA PERMEASE"/>
    <property type="match status" value="1"/>
</dbReference>